<dbReference type="Proteomes" id="UP000321479">
    <property type="component" value="Chromosome"/>
</dbReference>
<keyword evidence="2" id="KW-1185">Reference proteome</keyword>
<evidence type="ECO:0000313" key="1">
    <source>
        <dbReference type="EMBL" id="QEC65164.1"/>
    </source>
</evidence>
<organism evidence="1 2">
    <name type="scientific">Mucilaginibacter ginsenosidivorans</name>
    <dbReference type="NCBI Taxonomy" id="398053"/>
    <lineage>
        <taxon>Bacteria</taxon>
        <taxon>Pseudomonadati</taxon>
        <taxon>Bacteroidota</taxon>
        <taxon>Sphingobacteriia</taxon>
        <taxon>Sphingobacteriales</taxon>
        <taxon>Sphingobacteriaceae</taxon>
        <taxon>Mucilaginibacter</taxon>
    </lineage>
</organism>
<dbReference type="RefSeq" id="WP_147033995.1">
    <property type="nucleotide sequence ID" value="NZ_CP042436.1"/>
</dbReference>
<reference evidence="1 2" key="1">
    <citation type="journal article" date="2017" name="Curr. Microbiol.">
        <title>Mucilaginibacter ginsenosidivorans sp. nov., Isolated from Soil of Ginseng Field.</title>
        <authorList>
            <person name="Kim M.M."/>
            <person name="Siddiqi M.Z."/>
            <person name="Im W.T."/>
        </authorList>
    </citation>
    <scope>NUCLEOTIDE SEQUENCE [LARGE SCALE GENOMIC DNA]</scope>
    <source>
        <strain evidence="1 2">Gsoil 3017</strain>
    </source>
</reference>
<dbReference type="AlphaFoldDB" id="A0A5B8V1C4"/>
<name>A0A5B8V1C4_9SPHI</name>
<dbReference type="KEGG" id="mgin:FRZ54_22190"/>
<evidence type="ECO:0000313" key="2">
    <source>
        <dbReference type="Proteomes" id="UP000321479"/>
    </source>
</evidence>
<accession>A0A5B8V1C4</accession>
<dbReference type="EMBL" id="CP042436">
    <property type="protein sequence ID" value="QEC65164.1"/>
    <property type="molecule type" value="Genomic_DNA"/>
</dbReference>
<protein>
    <submittedName>
        <fullName evidence="1">Uncharacterized protein</fullName>
    </submittedName>
</protein>
<sequence>MSYELTDAQVLTQLRLRKIKLTLELERVDIAIKAFEEVDVSGMNKFDLMAIDTDVDTDLAADKRYSPTMTNEQKVLWALSKMKRATAVEISDYLIHTDPELKNRHRVITAITYTASRMFNAGKIGGEKVGTKNWYKLKANKI</sequence>
<gene>
    <name evidence="1" type="ORF">FRZ54_22190</name>
</gene>
<proteinExistence type="predicted"/>
<dbReference type="OrthoDB" id="794841at2"/>